<organism evidence="2 3">
    <name type="scientific">Apiospora kogelbergensis</name>
    <dbReference type="NCBI Taxonomy" id="1337665"/>
    <lineage>
        <taxon>Eukaryota</taxon>
        <taxon>Fungi</taxon>
        <taxon>Dikarya</taxon>
        <taxon>Ascomycota</taxon>
        <taxon>Pezizomycotina</taxon>
        <taxon>Sordariomycetes</taxon>
        <taxon>Xylariomycetidae</taxon>
        <taxon>Amphisphaeriales</taxon>
        <taxon>Apiosporaceae</taxon>
        <taxon>Apiospora</taxon>
    </lineage>
</organism>
<proteinExistence type="predicted"/>
<sequence>MSTAPAPAPTTNWTDTSENSSPGDSAEAKPGFRSRIKNGAVRAVRGLRGGTQPTPSGTTRPFTPQQQGGQLSPPESSSGVRNSLRRLWGGMKGSSRKDSRAGKQQTGLPTPPETNAPKPPPKAALLPGFTVSPTRPEGGGSATQVLPGTQGTPSDESSPPQPDKGPPGDKGPGRIIFPPSTGQPTAGPSSGSTDIFTRPPNPSSAPTSAPAPATQTTPTSLEQLCAEIGQLGKAQPDAPETDAARLARLTQVQAVLQAMALEVGVQANDCKAALDAFQRSVWGLDIDDRSDDDDFDINSEAYQNYLKNRREGILFGGLGGVTDEDDDDDDDDDDVEMLGVMVVVD</sequence>
<comment type="caution">
    <text evidence="2">The sequence shown here is derived from an EMBL/GenBank/DDBJ whole genome shotgun (WGS) entry which is preliminary data.</text>
</comment>
<feature type="compositionally biased region" description="Low complexity" evidence="1">
    <location>
        <begin position="204"/>
        <end position="220"/>
    </location>
</feature>
<feature type="compositionally biased region" description="Low complexity" evidence="1">
    <location>
        <begin position="1"/>
        <end position="11"/>
    </location>
</feature>
<feature type="compositionally biased region" description="Polar residues" evidence="1">
    <location>
        <begin position="51"/>
        <end position="81"/>
    </location>
</feature>
<feature type="compositionally biased region" description="Polar residues" evidence="1">
    <location>
        <begin position="12"/>
        <end position="23"/>
    </location>
</feature>
<gene>
    <name evidence="2" type="ORF">PG999_012155</name>
</gene>
<feature type="region of interest" description="Disordered" evidence="1">
    <location>
        <begin position="1"/>
        <end position="222"/>
    </location>
</feature>
<evidence type="ECO:0000256" key="1">
    <source>
        <dbReference type="SAM" id="MobiDB-lite"/>
    </source>
</evidence>
<name>A0AAW0QQT3_9PEZI</name>
<evidence type="ECO:0000313" key="3">
    <source>
        <dbReference type="Proteomes" id="UP001392437"/>
    </source>
</evidence>
<feature type="compositionally biased region" description="Polar residues" evidence="1">
    <location>
        <begin position="142"/>
        <end position="158"/>
    </location>
</feature>
<accession>A0AAW0QQT3</accession>
<dbReference type="AlphaFoldDB" id="A0AAW0QQT3"/>
<feature type="compositionally biased region" description="Polar residues" evidence="1">
    <location>
        <begin position="180"/>
        <end position="195"/>
    </location>
</feature>
<dbReference type="Proteomes" id="UP001392437">
    <property type="component" value="Unassembled WGS sequence"/>
</dbReference>
<reference evidence="2 3" key="1">
    <citation type="submission" date="2023-01" db="EMBL/GenBank/DDBJ databases">
        <title>Analysis of 21 Apiospora genomes using comparative genomics revels a genus with tremendous synthesis potential of carbohydrate active enzymes and secondary metabolites.</title>
        <authorList>
            <person name="Sorensen T."/>
        </authorList>
    </citation>
    <scope>NUCLEOTIDE SEQUENCE [LARGE SCALE GENOMIC DNA]</scope>
    <source>
        <strain evidence="2 3">CBS 117206</strain>
    </source>
</reference>
<feature type="compositionally biased region" description="Pro residues" evidence="1">
    <location>
        <begin position="109"/>
        <end position="122"/>
    </location>
</feature>
<dbReference type="EMBL" id="JAQQWP010000009">
    <property type="protein sequence ID" value="KAK8101781.1"/>
    <property type="molecule type" value="Genomic_DNA"/>
</dbReference>
<protein>
    <submittedName>
        <fullName evidence="2">Uncharacterized protein</fullName>
    </submittedName>
</protein>
<evidence type="ECO:0000313" key="2">
    <source>
        <dbReference type="EMBL" id="KAK8101781.1"/>
    </source>
</evidence>
<keyword evidence="3" id="KW-1185">Reference proteome</keyword>